<evidence type="ECO:0000313" key="2">
    <source>
        <dbReference type="Proteomes" id="UP001165960"/>
    </source>
</evidence>
<name>A0ACC2T6R0_9FUNG</name>
<protein>
    <submittedName>
        <fullName evidence="1">Uncharacterized protein</fullName>
    </submittedName>
</protein>
<evidence type="ECO:0000313" key="1">
    <source>
        <dbReference type="EMBL" id="KAJ9070315.1"/>
    </source>
</evidence>
<proteinExistence type="predicted"/>
<dbReference type="EMBL" id="QTSX02003579">
    <property type="protein sequence ID" value="KAJ9070315.1"/>
    <property type="molecule type" value="Genomic_DNA"/>
</dbReference>
<organism evidence="1 2">
    <name type="scientific">Entomophthora muscae</name>
    <dbReference type="NCBI Taxonomy" id="34485"/>
    <lineage>
        <taxon>Eukaryota</taxon>
        <taxon>Fungi</taxon>
        <taxon>Fungi incertae sedis</taxon>
        <taxon>Zoopagomycota</taxon>
        <taxon>Entomophthoromycotina</taxon>
        <taxon>Entomophthoromycetes</taxon>
        <taxon>Entomophthorales</taxon>
        <taxon>Entomophthoraceae</taxon>
        <taxon>Entomophthora</taxon>
    </lineage>
</organism>
<reference evidence="1" key="1">
    <citation type="submission" date="2022-04" db="EMBL/GenBank/DDBJ databases">
        <title>Genome of the entomopathogenic fungus Entomophthora muscae.</title>
        <authorList>
            <person name="Elya C."/>
            <person name="Lovett B.R."/>
            <person name="Lee E."/>
            <person name="Macias A.M."/>
            <person name="Hajek A.E."/>
            <person name="De Bivort B.L."/>
            <person name="Kasson M.T."/>
            <person name="De Fine Licht H.H."/>
            <person name="Stajich J.E."/>
        </authorList>
    </citation>
    <scope>NUCLEOTIDE SEQUENCE</scope>
    <source>
        <strain evidence="1">Berkeley</strain>
    </source>
</reference>
<sequence>MTKRIILHRLMQESGNYKTTEALIRMDPKYASKAFSNVRNIPDTYSYVTNKLLPAATKQTSAAIKQIHTVTVTVENQMKGIVHPTKPKISKEPQPNP</sequence>
<comment type="caution">
    <text evidence="1">The sequence shown here is derived from an EMBL/GenBank/DDBJ whole genome shotgun (WGS) entry which is preliminary data.</text>
</comment>
<accession>A0ACC2T6R0</accession>
<dbReference type="Proteomes" id="UP001165960">
    <property type="component" value="Unassembled WGS sequence"/>
</dbReference>
<gene>
    <name evidence="1" type="ORF">DSO57_1009161</name>
</gene>
<keyword evidence="2" id="KW-1185">Reference proteome</keyword>